<evidence type="ECO:0000256" key="6">
    <source>
        <dbReference type="ARBA" id="ARBA00023242"/>
    </source>
</evidence>
<keyword evidence="5 7" id="KW-0804">Transcription</keyword>
<comment type="similarity">
    <text evidence="2 7">Belongs to the Mediator complex subunit 9 family.</text>
</comment>
<sequence>MLIVAAFGRDGAEDPPKRISLEPDLTVLTRKTLPRFVKLQTRKASGIEYNRAEQLHRLAALREQLSLKRQLLTKYQSLQTLDGPAASSAH</sequence>
<keyword evidence="4 7" id="KW-0010">Activator</keyword>
<evidence type="ECO:0000313" key="8">
    <source>
        <dbReference type="EMBL" id="KAF0295587.1"/>
    </source>
</evidence>
<proteinExistence type="inferred from homology"/>
<accession>A0A6A4VGM0</accession>
<evidence type="ECO:0000313" key="9">
    <source>
        <dbReference type="Proteomes" id="UP000440578"/>
    </source>
</evidence>
<keyword evidence="3 7" id="KW-0805">Transcription regulation</keyword>
<evidence type="ECO:0000256" key="5">
    <source>
        <dbReference type="ARBA" id="ARBA00023163"/>
    </source>
</evidence>
<dbReference type="InterPro" id="IPR011425">
    <property type="entry name" value="Med9"/>
</dbReference>
<evidence type="ECO:0000256" key="4">
    <source>
        <dbReference type="ARBA" id="ARBA00023159"/>
    </source>
</evidence>
<dbReference type="Proteomes" id="UP000440578">
    <property type="component" value="Unassembled WGS sequence"/>
</dbReference>
<reference evidence="8 9" key="1">
    <citation type="submission" date="2019-07" db="EMBL/GenBank/DDBJ databases">
        <title>Draft genome assembly of a fouling barnacle, Amphibalanus amphitrite (Darwin, 1854): The first reference genome for Thecostraca.</title>
        <authorList>
            <person name="Kim W."/>
        </authorList>
    </citation>
    <scope>NUCLEOTIDE SEQUENCE [LARGE SCALE GENOMIC DNA]</scope>
    <source>
        <strain evidence="8">SNU_AA5</strain>
        <tissue evidence="8">Soma without cirri and trophi</tissue>
    </source>
</reference>
<evidence type="ECO:0000256" key="1">
    <source>
        <dbReference type="ARBA" id="ARBA00004123"/>
    </source>
</evidence>
<gene>
    <name evidence="7" type="primary">MED9</name>
    <name evidence="8" type="ORF">FJT64_000599</name>
</gene>
<organism evidence="8 9">
    <name type="scientific">Amphibalanus amphitrite</name>
    <name type="common">Striped barnacle</name>
    <name type="synonym">Balanus amphitrite</name>
    <dbReference type="NCBI Taxonomy" id="1232801"/>
    <lineage>
        <taxon>Eukaryota</taxon>
        <taxon>Metazoa</taxon>
        <taxon>Ecdysozoa</taxon>
        <taxon>Arthropoda</taxon>
        <taxon>Crustacea</taxon>
        <taxon>Multicrustacea</taxon>
        <taxon>Cirripedia</taxon>
        <taxon>Thoracica</taxon>
        <taxon>Thoracicalcarea</taxon>
        <taxon>Balanomorpha</taxon>
        <taxon>Balanoidea</taxon>
        <taxon>Balanidae</taxon>
        <taxon>Amphibalaninae</taxon>
        <taxon>Amphibalanus</taxon>
    </lineage>
</organism>
<keyword evidence="6 7" id="KW-0539">Nucleus</keyword>
<comment type="subcellular location">
    <subcellularLocation>
        <location evidence="1 7">Nucleus</location>
    </subcellularLocation>
</comment>
<evidence type="ECO:0000256" key="2">
    <source>
        <dbReference type="ARBA" id="ARBA00008089"/>
    </source>
</evidence>
<evidence type="ECO:0000256" key="3">
    <source>
        <dbReference type="ARBA" id="ARBA00023015"/>
    </source>
</evidence>
<dbReference type="EMBL" id="VIIS01001609">
    <property type="protein sequence ID" value="KAF0295587.1"/>
    <property type="molecule type" value="Genomic_DNA"/>
</dbReference>
<dbReference type="AlphaFoldDB" id="A0A6A4VGM0"/>
<keyword evidence="9" id="KW-1185">Reference proteome</keyword>
<comment type="function">
    <text evidence="7">Component of the Mediator complex, a coactivator involved in the regulated transcription of nearly all RNA polymerase II-dependent genes. Mediator functions as a bridge to convey information from gene-specific regulatory proteins to the basal RNA polymerase II transcription machinery. Mediator is recruited to promoters by direct interactions with regulatory proteins and serves as a scaffold for the assembly of a functional preinitiation complex with RNA polymerase II and the general transcription factors.</text>
</comment>
<comment type="subunit">
    <text evidence="7">Component of the Mediator complex.</text>
</comment>
<name>A0A6A4VGM0_AMPAM</name>
<protein>
    <recommendedName>
        <fullName evidence="7">Mediator of RNA polymerase II transcription subunit 9</fullName>
    </recommendedName>
    <alternativeName>
        <fullName evidence="7">Mediator complex subunit 9</fullName>
    </alternativeName>
</protein>
<dbReference type="Pfam" id="PF07544">
    <property type="entry name" value="Med9"/>
    <property type="match status" value="1"/>
</dbReference>
<evidence type="ECO:0000256" key="7">
    <source>
        <dbReference type="RuleBase" id="RU364145"/>
    </source>
</evidence>
<comment type="caution">
    <text evidence="8">The sequence shown here is derived from an EMBL/GenBank/DDBJ whole genome shotgun (WGS) entry which is preliminary data.</text>
</comment>